<evidence type="ECO:0000313" key="3">
    <source>
        <dbReference type="EMBL" id="GHP04293.1"/>
    </source>
</evidence>
<feature type="coiled-coil region" evidence="1">
    <location>
        <begin position="286"/>
        <end position="323"/>
    </location>
</feature>
<evidence type="ECO:0000313" key="4">
    <source>
        <dbReference type="Proteomes" id="UP000660262"/>
    </source>
</evidence>
<keyword evidence="4" id="KW-1185">Reference proteome</keyword>
<feature type="region of interest" description="Disordered" evidence="2">
    <location>
        <begin position="1"/>
        <end position="141"/>
    </location>
</feature>
<evidence type="ECO:0000256" key="1">
    <source>
        <dbReference type="SAM" id="Coils"/>
    </source>
</evidence>
<organism evidence="3 4">
    <name type="scientific">Pycnococcus provasolii</name>
    <dbReference type="NCBI Taxonomy" id="41880"/>
    <lineage>
        <taxon>Eukaryota</taxon>
        <taxon>Viridiplantae</taxon>
        <taxon>Chlorophyta</taxon>
        <taxon>Pseudoscourfieldiophyceae</taxon>
        <taxon>Pseudoscourfieldiales</taxon>
        <taxon>Pycnococcaceae</taxon>
        <taxon>Pycnococcus</taxon>
    </lineage>
</organism>
<gene>
    <name evidence="3" type="ORF">PPROV_000304700</name>
</gene>
<feature type="compositionally biased region" description="Basic and acidic residues" evidence="2">
    <location>
        <begin position="21"/>
        <end position="33"/>
    </location>
</feature>
<accession>A0A830HCS5</accession>
<feature type="compositionally biased region" description="Polar residues" evidence="2">
    <location>
        <begin position="124"/>
        <end position="140"/>
    </location>
</feature>
<sequence>MAPPPGVPSLGLGLGGSLKVPKNDEARDDDEKNASGPGTVEESQRAAPSSRRETTTQHDDDDDHDEPAETAPKPSLSLGSDSSDDDSSDLDDVALCEPSTRTSNQRKPALPALQGAGPGLSLRMPTSTTEPETRPVSTAAPTPALAVPRTQAEEPNAKTAQQQTVYVDLLSTGLPALTVPGGSAGNDAILEHVRTYCEANLGVRGDDVELFDVNPVSGNQATTPGGARHVALRVRRSDFSLTALEYLLAEKRSLADNLAKVSGALASLQTSVKEQFEAAADARAGAKSHESASQRWRTRAEELERENATLREQLRRSDALRAQGHQSLEALRAEFEALTRDLANETSWTGAASMPGARR</sequence>
<feature type="compositionally biased region" description="Acidic residues" evidence="2">
    <location>
        <begin position="59"/>
        <end position="68"/>
    </location>
</feature>
<keyword evidence="1" id="KW-0175">Coiled coil</keyword>
<reference evidence="3" key="1">
    <citation type="submission" date="2020-10" db="EMBL/GenBank/DDBJ databases">
        <title>Unveiling of a novel bifunctional photoreceptor, Dualchrome1, isolated from a cosmopolitan green alga.</title>
        <authorList>
            <person name="Suzuki S."/>
            <person name="Kawachi M."/>
        </authorList>
    </citation>
    <scope>NUCLEOTIDE SEQUENCE</scope>
    <source>
        <strain evidence="3">NIES 2893</strain>
    </source>
</reference>
<dbReference type="Proteomes" id="UP000660262">
    <property type="component" value="Unassembled WGS sequence"/>
</dbReference>
<proteinExistence type="predicted"/>
<feature type="compositionally biased region" description="Acidic residues" evidence="2">
    <location>
        <begin position="82"/>
        <end position="94"/>
    </location>
</feature>
<dbReference type="EMBL" id="BNJQ01000007">
    <property type="protein sequence ID" value="GHP04293.1"/>
    <property type="molecule type" value="Genomic_DNA"/>
</dbReference>
<name>A0A830HCS5_9CHLO</name>
<comment type="caution">
    <text evidence="3">The sequence shown here is derived from an EMBL/GenBank/DDBJ whole genome shotgun (WGS) entry which is preliminary data.</text>
</comment>
<dbReference type="AlphaFoldDB" id="A0A830HCS5"/>
<evidence type="ECO:0000256" key="2">
    <source>
        <dbReference type="SAM" id="MobiDB-lite"/>
    </source>
</evidence>
<protein>
    <submittedName>
        <fullName evidence="3">Uncharacterized protein</fullName>
    </submittedName>
</protein>